<dbReference type="RefSeq" id="WP_109968099.1">
    <property type="nucleotide sequence ID" value="NZ_CP176093.1"/>
</dbReference>
<dbReference type="AlphaFoldDB" id="A0A2V2N8H9"/>
<reference evidence="1 2" key="1">
    <citation type="submission" date="2018-05" db="EMBL/GenBank/DDBJ databases">
        <title>Draft genome of Methanospirillum lacunae Ki8-1.</title>
        <authorList>
            <person name="Dueholm M.S."/>
            <person name="Nielsen P.H."/>
            <person name="Bakmann L.F."/>
            <person name="Otzen D.E."/>
        </authorList>
    </citation>
    <scope>NUCLEOTIDE SEQUENCE [LARGE SCALE GENOMIC DNA]</scope>
    <source>
        <strain evidence="1 2">Ki8-1</strain>
    </source>
</reference>
<dbReference type="EMBL" id="QGMY01000006">
    <property type="protein sequence ID" value="PWR72587.1"/>
    <property type="molecule type" value="Genomic_DNA"/>
</dbReference>
<organism evidence="1 2">
    <name type="scientific">Methanospirillum lacunae</name>
    <dbReference type="NCBI Taxonomy" id="668570"/>
    <lineage>
        <taxon>Archaea</taxon>
        <taxon>Methanobacteriati</taxon>
        <taxon>Methanobacteriota</taxon>
        <taxon>Stenosarchaea group</taxon>
        <taxon>Methanomicrobia</taxon>
        <taxon>Methanomicrobiales</taxon>
        <taxon>Methanospirillaceae</taxon>
        <taxon>Methanospirillum</taxon>
    </lineage>
</organism>
<gene>
    <name evidence="1" type="ORF">DK846_06370</name>
</gene>
<dbReference type="Proteomes" id="UP000245657">
    <property type="component" value="Unassembled WGS sequence"/>
</dbReference>
<sequence>MYITQNQSGIAGEYVPTDLNELDPGRLEGNVSDDGKTFSGIWIETGSNTYTLSDDKLSFTISGFADPYGSMSKPAGYSYNATRIGEIIDPKNPWTGNWVTEKKSYHLTQNGTQLSGVNEPLTNVNDEVGNLSGTISENGTVYTGNWTEKGRFTFVLADDGLSYNATITKNLDPNAFVEHMVFSK</sequence>
<evidence type="ECO:0000313" key="2">
    <source>
        <dbReference type="Proteomes" id="UP000245657"/>
    </source>
</evidence>
<evidence type="ECO:0000313" key="1">
    <source>
        <dbReference type="EMBL" id="PWR72587.1"/>
    </source>
</evidence>
<proteinExistence type="predicted"/>
<protein>
    <submittedName>
        <fullName evidence="1">Uncharacterized protein</fullName>
    </submittedName>
</protein>
<dbReference type="GeneID" id="97548733"/>
<comment type="caution">
    <text evidence="1">The sequence shown here is derived from an EMBL/GenBank/DDBJ whole genome shotgun (WGS) entry which is preliminary data.</text>
</comment>
<keyword evidence="2" id="KW-1185">Reference proteome</keyword>
<accession>A0A2V2N8H9</accession>
<name>A0A2V2N8H9_9EURY</name>